<sequence>MNTKLIRFRSGEDVLCDLVSETDTELTIDNALVAVPQGQGQLGFAPWSPLAKEKQPLTIPRDYVVYIAEGNPDIVEQYEGLFATLVTPKKQLIL</sequence>
<accession>A0A1D8KKG7</accession>
<reference evidence="4 5" key="1">
    <citation type="journal article" date="2016" name="Virology">
        <title>The genomic content and context of auxiliary metabolic genes in marine cyanomyoviruses.</title>
        <authorList>
            <person name="Crummett L.T."/>
            <person name="Puxty R.J."/>
            <person name="Weihe C."/>
            <person name="Marston M.F."/>
            <person name="Martiny J.B."/>
        </authorList>
    </citation>
    <scope>NUCLEOTIDE SEQUENCE [LARGE SCALE GENOMIC DNA]</scope>
    <source>
        <strain evidence="1">0808SB25</strain>
        <strain evidence="2">0910TB04</strain>
        <strain evidence="3">1010CC42</strain>
    </source>
</reference>
<dbReference type="Proteomes" id="UP000240920">
    <property type="component" value="Segment"/>
</dbReference>
<evidence type="ECO:0000313" key="2">
    <source>
        <dbReference type="EMBL" id="AOV58906.1"/>
    </source>
</evidence>
<dbReference type="Proteomes" id="UP000204537">
    <property type="component" value="Segment"/>
</dbReference>
<evidence type="ECO:0000313" key="1">
    <source>
        <dbReference type="EMBL" id="AOV58666.1"/>
    </source>
</evidence>
<dbReference type="EMBL" id="KU686199">
    <property type="protein sequence ID" value="AOV59145.1"/>
    <property type="molecule type" value="Genomic_DNA"/>
</dbReference>
<keyword evidence="4" id="KW-1185">Reference proteome</keyword>
<evidence type="ECO:0000313" key="4">
    <source>
        <dbReference type="Proteomes" id="UP000204537"/>
    </source>
</evidence>
<name>A0A1D8KKG7_9CAUD</name>
<dbReference type="Gene3D" id="2.30.30.100">
    <property type="match status" value="1"/>
</dbReference>
<dbReference type="OrthoDB" id="22174at10239"/>
<dbReference type="KEGG" id="vg:30306452"/>
<dbReference type="Proteomes" id="UP000240804">
    <property type="component" value="Segment"/>
</dbReference>
<dbReference type="EMBL" id="KU686197">
    <property type="protein sequence ID" value="AOV58666.1"/>
    <property type="molecule type" value="Genomic_DNA"/>
</dbReference>
<dbReference type="GeneID" id="30306452"/>
<dbReference type="EMBL" id="KU686198">
    <property type="protein sequence ID" value="AOV58906.1"/>
    <property type="molecule type" value="Genomic_DNA"/>
</dbReference>
<organism evidence="3 4">
    <name type="scientific">Synechococcus phage S-CAM3</name>
    <dbReference type="NCBI Taxonomy" id="1883366"/>
    <lineage>
        <taxon>Viruses</taxon>
        <taxon>Duplodnaviria</taxon>
        <taxon>Heunggongvirae</taxon>
        <taxon>Uroviricota</taxon>
        <taxon>Caudoviricetes</taxon>
        <taxon>Pantevenvirales</taxon>
        <taxon>Kyanoviridae</taxon>
        <taxon>Charybdisvirus</taxon>
        <taxon>Charybdisvirus scam3</taxon>
    </lineage>
</organism>
<proteinExistence type="predicted"/>
<dbReference type="RefSeq" id="YP_009321425.1">
    <property type="nucleotide sequence ID" value="NC_031906.1"/>
</dbReference>
<evidence type="ECO:0000313" key="3">
    <source>
        <dbReference type="EMBL" id="AOV59145.1"/>
    </source>
</evidence>
<protein>
    <submittedName>
        <fullName evidence="3">Uncharacterized protein</fullName>
    </submittedName>
</protein>
<evidence type="ECO:0000313" key="5">
    <source>
        <dbReference type="Proteomes" id="UP000240804"/>
    </source>
</evidence>
<gene>
    <name evidence="3" type="ORF">C421010_162</name>
    <name evidence="1" type="ORF">S250808_161</name>
    <name evidence="2" type="ORF">T040910_162</name>
</gene>